<reference evidence="2 3" key="1">
    <citation type="submission" date="2016-11" db="EMBL/GenBank/DDBJ databases">
        <authorList>
            <person name="Jaros S."/>
            <person name="Januszkiewicz K."/>
            <person name="Wedrychowicz H."/>
        </authorList>
    </citation>
    <scope>NUCLEOTIDE SEQUENCE [LARGE SCALE GENOMIC DNA]</scope>
    <source>
        <strain evidence="2 3">DSM 10068</strain>
    </source>
</reference>
<keyword evidence="1" id="KW-1133">Transmembrane helix</keyword>
<feature type="transmembrane region" description="Helical" evidence="1">
    <location>
        <begin position="9"/>
        <end position="30"/>
    </location>
</feature>
<sequence>MKVINIKNVVIWALVLINVFFLVFFLWGIYSDRAEKTETLRSIGDLFAGSGVEIDLKGIREGAALQEYTVTRVLEDERTLAEALLGATARVDEGEIFTYTGDKGKAVFWSGGEFSFTFASGAYPAGGDAAGTAKKLLRVMNIDTAAAVTAEGEQGSETVTAVCAFGGQTVFNCRVRFSFRDGNLGEITGQHAAAVVPAADKADMSSPAAALISFLSAVKSGERPCTKISAVEPGYYIPASSSGNGSLRAAWRIVTDTGIFIVDAVTGKIDSSIE</sequence>
<dbReference type="STRING" id="1123282.SAMN02745823_00603"/>
<organism evidence="2 3">
    <name type="scientific">Sporobacter termitidis DSM 10068</name>
    <dbReference type="NCBI Taxonomy" id="1123282"/>
    <lineage>
        <taxon>Bacteria</taxon>
        <taxon>Bacillati</taxon>
        <taxon>Bacillota</taxon>
        <taxon>Clostridia</taxon>
        <taxon>Eubacteriales</taxon>
        <taxon>Oscillospiraceae</taxon>
        <taxon>Sporobacter</taxon>
    </lineage>
</organism>
<evidence type="ECO:0008006" key="4">
    <source>
        <dbReference type="Google" id="ProtNLM"/>
    </source>
</evidence>
<evidence type="ECO:0000313" key="2">
    <source>
        <dbReference type="EMBL" id="SHH64535.1"/>
    </source>
</evidence>
<proteinExistence type="predicted"/>
<name>A0A1M5UNE1_9FIRM</name>
<gene>
    <name evidence="2" type="ORF">SAMN02745823_00603</name>
</gene>
<protein>
    <recommendedName>
        <fullName evidence="4">Two-component signal transduction system YycFG, regulatory protein YycI</fullName>
    </recommendedName>
</protein>
<dbReference type="Proteomes" id="UP000183995">
    <property type="component" value="Unassembled WGS sequence"/>
</dbReference>
<evidence type="ECO:0000313" key="3">
    <source>
        <dbReference type="Proteomes" id="UP000183995"/>
    </source>
</evidence>
<accession>A0A1M5UNE1</accession>
<keyword evidence="3" id="KW-1185">Reference proteome</keyword>
<keyword evidence="1" id="KW-0812">Transmembrane</keyword>
<keyword evidence="1" id="KW-0472">Membrane</keyword>
<dbReference type="EMBL" id="FQXV01000001">
    <property type="protein sequence ID" value="SHH64535.1"/>
    <property type="molecule type" value="Genomic_DNA"/>
</dbReference>
<dbReference type="AlphaFoldDB" id="A0A1M5UNE1"/>
<evidence type="ECO:0000256" key="1">
    <source>
        <dbReference type="SAM" id="Phobius"/>
    </source>
</evidence>